<dbReference type="AlphaFoldDB" id="A0A0M9ARE0"/>
<proteinExistence type="predicted"/>
<protein>
    <submittedName>
        <fullName evidence="2">Uncharacterized protein</fullName>
    </submittedName>
</protein>
<evidence type="ECO:0000313" key="2">
    <source>
        <dbReference type="EMBL" id="KOX97329.1"/>
    </source>
</evidence>
<evidence type="ECO:0000313" key="3">
    <source>
        <dbReference type="Proteomes" id="UP000037747"/>
    </source>
</evidence>
<dbReference type="STRING" id="1765655.AMR74_06760"/>
<dbReference type="OrthoDB" id="210343at2157"/>
<feature type="region of interest" description="Disordered" evidence="1">
    <location>
        <begin position="45"/>
        <end position="70"/>
    </location>
</feature>
<dbReference type="EMBL" id="LIST01000002">
    <property type="protein sequence ID" value="KOX97329.1"/>
    <property type="molecule type" value="Genomic_DNA"/>
</dbReference>
<evidence type="ECO:0000256" key="1">
    <source>
        <dbReference type="SAM" id="MobiDB-lite"/>
    </source>
</evidence>
<gene>
    <name evidence="2" type="ORF">AMR74_06760</name>
</gene>
<dbReference type="PATRIC" id="fig|1705389.3.peg.3334"/>
<accession>A0A0M9ARE0</accession>
<dbReference type="Proteomes" id="UP000037747">
    <property type="component" value="Unassembled WGS sequence"/>
</dbReference>
<keyword evidence="3" id="KW-1185">Reference proteome</keyword>
<reference evidence="2 3" key="1">
    <citation type="submission" date="2015-08" db="EMBL/GenBank/DDBJ databases">
        <title>Genomes of Isolates from Cabo Rojo, PR.</title>
        <authorList>
            <person name="Sanchez-Nieves R.L."/>
            <person name="Montalvo-Rodriguez R."/>
        </authorList>
    </citation>
    <scope>NUCLEOTIDE SEQUENCE [LARGE SCALE GENOMIC DNA]</scope>
    <source>
        <strain evidence="2 3">5</strain>
    </source>
</reference>
<comment type="caution">
    <text evidence="2">The sequence shown here is derived from an EMBL/GenBank/DDBJ whole genome shotgun (WGS) entry which is preliminary data.</text>
</comment>
<sequence length="126" mass="14048">MAGDRQSVKTYVPTDQKEIWCDHADELDMSLSEFVRTMVQAGRKGFAPSDSATDEELASEGSNPGGHDLERRVRAALESGPRSWDELVQAVVGDVEDELEETLDELQDRNRVRYSGRDGGYVLTDE</sequence>
<name>A0A0M9ARE0_9EURY</name>
<organism evidence="2 3">
    <name type="scientific">Halorubrum tropicale</name>
    <dbReference type="NCBI Taxonomy" id="1765655"/>
    <lineage>
        <taxon>Archaea</taxon>
        <taxon>Methanobacteriati</taxon>
        <taxon>Methanobacteriota</taxon>
        <taxon>Stenosarchaea group</taxon>
        <taxon>Halobacteria</taxon>
        <taxon>Halobacteriales</taxon>
        <taxon>Haloferacaceae</taxon>
        <taxon>Halorubrum</taxon>
    </lineage>
</organism>
<dbReference type="InterPro" id="IPR043828">
    <property type="entry name" value="DUF5805"/>
</dbReference>
<dbReference type="Pfam" id="PF19121">
    <property type="entry name" value="DUF5805"/>
    <property type="match status" value="1"/>
</dbReference>
<dbReference type="RefSeq" id="WP_053771499.1">
    <property type="nucleotide sequence ID" value="NZ_LIST01000002.1"/>
</dbReference>